<evidence type="ECO:0000313" key="5">
    <source>
        <dbReference type="EMBL" id="NML27509.1"/>
    </source>
</evidence>
<keyword evidence="2" id="KW-0238">DNA-binding</keyword>
<dbReference type="PROSITE" id="PS00041">
    <property type="entry name" value="HTH_ARAC_FAMILY_1"/>
    <property type="match status" value="1"/>
</dbReference>
<evidence type="ECO:0000313" key="6">
    <source>
        <dbReference type="Proteomes" id="UP000580043"/>
    </source>
</evidence>
<dbReference type="PROSITE" id="PS01124">
    <property type="entry name" value="HTH_ARAC_FAMILY_2"/>
    <property type="match status" value="1"/>
</dbReference>
<reference evidence="5 6" key="1">
    <citation type="submission" date="2020-04" db="EMBL/GenBank/DDBJ databases">
        <title>Zoogloea sp. G-4-1-14 isolated from soil.</title>
        <authorList>
            <person name="Dahal R.H."/>
        </authorList>
    </citation>
    <scope>NUCLEOTIDE SEQUENCE [LARGE SCALE GENOMIC DNA]</scope>
    <source>
        <strain evidence="5 6">G-4-1-14</strain>
    </source>
</reference>
<keyword evidence="6" id="KW-1185">Reference proteome</keyword>
<keyword evidence="3" id="KW-0804">Transcription</keyword>
<dbReference type="InterPro" id="IPR035418">
    <property type="entry name" value="AraC-bd_2"/>
</dbReference>
<dbReference type="SUPFAM" id="SSF46689">
    <property type="entry name" value="Homeodomain-like"/>
    <property type="match status" value="2"/>
</dbReference>
<dbReference type="Proteomes" id="UP000580043">
    <property type="component" value="Unassembled WGS sequence"/>
</dbReference>
<dbReference type="SMART" id="SM00342">
    <property type="entry name" value="HTH_ARAC"/>
    <property type="match status" value="1"/>
</dbReference>
<evidence type="ECO:0000259" key="4">
    <source>
        <dbReference type="PROSITE" id="PS01124"/>
    </source>
</evidence>
<dbReference type="Gene3D" id="1.10.10.60">
    <property type="entry name" value="Homeodomain-like"/>
    <property type="match status" value="1"/>
</dbReference>
<comment type="caution">
    <text evidence="5">The sequence shown here is derived from an EMBL/GenBank/DDBJ whole genome shotgun (WGS) entry which is preliminary data.</text>
</comment>
<organism evidence="5 6">
    <name type="scientific">Zoogloea dura</name>
    <dbReference type="NCBI Taxonomy" id="2728840"/>
    <lineage>
        <taxon>Bacteria</taxon>
        <taxon>Pseudomonadati</taxon>
        <taxon>Pseudomonadota</taxon>
        <taxon>Betaproteobacteria</taxon>
        <taxon>Rhodocyclales</taxon>
        <taxon>Zoogloeaceae</taxon>
        <taxon>Zoogloea</taxon>
    </lineage>
</organism>
<gene>
    <name evidence="5" type="ORF">HHL15_17265</name>
</gene>
<dbReference type="Pfam" id="PF14525">
    <property type="entry name" value="AraC_binding_2"/>
    <property type="match status" value="1"/>
</dbReference>
<keyword evidence="1" id="KW-0805">Transcription regulation</keyword>
<dbReference type="InterPro" id="IPR018060">
    <property type="entry name" value="HTH_AraC"/>
</dbReference>
<feature type="domain" description="HTH araC/xylS-type" evidence="4">
    <location>
        <begin position="239"/>
        <end position="338"/>
    </location>
</feature>
<dbReference type="GO" id="GO:0003700">
    <property type="term" value="F:DNA-binding transcription factor activity"/>
    <property type="evidence" value="ECO:0007669"/>
    <property type="project" value="InterPro"/>
</dbReference>
<dbReference type="InterPro" id="IPR009057">
    <property type="entry name" value="Homeodomain-like_sf"/>
</dbReference>
<sequence length="341" mass="38043">MQLDQPALPGSGRIGEMALFAPETQLFLLNGTDGVREEVGKVFKPHDLTPVRPGESVSASMHHVRRGRLSLSRLEYGTEVRIDPGRLENFYLVQMPIRGGAAIQCGGHRFESGPGLASLISPGLPLSMRWQPDSPQIVLRIDRDDVVFHCRQHLGEACDRAPEFCPELDLTRSGGAYFAQLLGVLVDAIGREDHPIHQPLVLKQFESTLINALLYGVPSTLSDLLAGNADKGASPYYVKRAEEYIRAHLNEPLSIEMLAEHTGVSVRTLFSGFRNFRGASPMTYLRNLRLDKVRQELASREHASVTDVAFRWGFSHLGRFAQEYKRRFGESPSATLRYRPN</sequence>
<accession>A0A848G7X4</accession>
<dbReference type="InterPro" id="IPR050204">
    <property type="entry name" value="AraC_XylS_family_regulators"/>
</dbReference>
<evidence type="ECO:0000256" key="3">
    <source>
        <dbReference type="ARBA" id="ARBA00023163"/>
    </source>
</evidence>
<evidence type="ECO:0000256" key="1">
    <source>
        <dbReference type="ARBA" id="ARBA00023015"/>
    </source>
</evidence>
<dbReference type="EMBL" id="JABBGA010000015">
    <property type="protein sequence ID" value="NML27509.1"/>
    <property type="molecule type" value="Genomic_DNA"/>
</dbReference>
<dbReference type="PANTHER" id="PTHR46796:SF12">
    <property type="entry name" value="HTH-TYPE DNA-BINDING TRANSCRIPTIONAL ACTIVATOR EUTR"/>
    <property type="match status" value="1"/>
</dbReference>
<dbReference type="PANTHER" id="PTHR46796">
    <property type="entry name" value="HTH-TYPE TRANSCRIPTIONAL ACTIVATOR RHAS-RELATED"/>
    <property type="match status" value="1"/>
</dbReference>
<dbReference type="InterPro" id="IPR018062">
    <property type="entry name" value="HTH_AraC-typ_CS"/>
</dbReference>
<protein>
    <submittedName>
        <fullName evidence="5">AraC family transcriptional regulator</fullName>
    </submittedName>
</protein>
<dbReference type="GO" id="GO:0043565">
    <property type="term" value="F:sequence-specific DNA binding"/>
    <property type="evidence" value="ECO:0007669"/>
    <property type="project" value="InterPro"/>
</dbReference>
<evidence type="ECO:0000256" key="2">
    <source>
        <dbReference type="ARBA" id="ARBA00023125"/>
    </source>
</evidence>
<dbReference type="AlphaFoldDB" id="A0A848G7X4"/>
<dbReference type="RefSeq" id="WP_169147043.1">
    <property type="nucleotide sequence ID" value="NZ_JABBGA010000015.1"/>
</dbReference>
<proteinExistence type="predicted"/>
<name>A0A848G7X4_9RHOO</name>
<dbReference type="Pfam" id="PF12833">
    <property type="entry name" value="HTH_18"/>
    <property type="match status" value="1"/>
</dbReference>